<feature type="binding site" evidence="15">
    <location>
        <position position="195"/>
    </location>
    <ligand>
        <name>[4Fe-4S] cluster</name>
        <dbReference type="ChEBI" id="CHEBI:49883"/>
        <label>2</label>
    </ligand>
</feature>
<dbReference type="AlphaFoldDB" id="A0A1F6G4R7"/>
<dbReference type="EMBL" id="MFNE01000053">
    <property type="protein sequence ID" value="OGG93097.1"/>
    <property type="molecule type" value="Genomic_DNA"/>
</dbReference>
<evidence type="ECO:0000256" key="11">
    <source>
        <dbReference type="ARBA" id="ARBA00023004"/>
    </source>
</evidence>
<evidence type="ECO:0000313" key="19">
    <source>
        <dbReference type="Proteomes" id="UP000178449"/>
    </source>
</evidence>
<dbReference type="GO" id="GO:0009055">
    <property type="term" value="F:electron transfer activity"/>
    <property type="evidence" value="ECO:0007669"/>
    <property type="project" value="TreeGrafter"/>
</dbReference>
<evidence type="ECO:0000256" key="2">
    <source>
        <dbReference type="ARBA" id="ARBA00001966"/>
    </source>
</evidence>
<feature type="binding site" evidence="15">
    <location>
        <position position="234"/>
    </location>
    <ligand>
        <name>[3Fe-4S] cluster</name>
        <dbReference type="ChEBI" id="CHEBI:21137"/>
    </ligand>
</feature>
<accession>A0A1F6G4R7</accession>
<evidence type="ECO:0000256" key="12">
    <source>
        <dbReference type="ARBA" id="ARBA00023014"/>
    </source>
</evidence>
<evidence type="ECO:0000256" key="10">
    <source>
        <dbReference type="ARBA" id="ARBA00023002"/>
    </source>
</evidence>
<dbReference type="GO" id="GO:0051538">
    <property type="term" value="F:3 iron, 4 sulfur cluster binding"/>
    <property type="evidence" value="ECO:0007669"/>
    <property type="project" value="UniProtKB-KW"/>
</dbReference>
<keyword evidence="9" id="KW-0732">Signal</keyword>
<keyword evidence="11 15" id="KW-0408">Iron</keyword>
<feature type="binding site" evidence="15">
    <location>
        <position position="255"/>
    </location>
    <ligand>
        <name>[3Fe-4S] cluster</name>
        <dbReference type="ChEBI" id="CHEBI:21137"/>
    </ligand>
</feature>
<keyword evidence="8 15" id="KW-0479">Metal-binding</keyword>
<dbReference type="EC" id="1.12.99.6" evidence="6"/>
<evidence type="ECO:0000256" key="6">
    <source>
        <dbReference type="ARBA" id="ARBA00012082"/>
    </source>
</evidence>
<dbReference type="GO" id="GO:0030313">
    <property type="term" value="C:cell envelope"/>
    <property type="evidence" value="ECO:0007669"/>
    <property type="project" value="UniProtKB-SubCell"/>
</dbReference>
<dbReference type="InterPro" id="IPR006137">
    <property type="entry name" value="NADH_UbQ_OxRdtase-like_20kDa"/>
</dbReference>
<feature type="binding site" evidence="15">
    <location>
        <position position="15"/>
    </location>
    <ligand>
        <name>[4Fe-4S] cluster</name>
        <dbReference type="ChEBI" id="CHEBI:49883"/>
        <label>1</label>
    </ligand>
</feature>
<evidence type="ECO:0000256" key="15">
    <source>
        <dbReference type="PIRSR" id="PIRSR000310-1"/>
    </source>
</evidence>
<dbReference type="GO" id="GO:0008901">
    <property type="term" value="F:ferredoxin hydrogenase activity"/>
    <property type="evidence" value="ECO:0007669"/>
    <property type="project" value="InterPro"/>
</dbReference>
<name>A0A1F6G4R7_9PROT</name>
<dbReference type="GO" id="GO:0009061">
    <property type="term" value="P:anaerobic respiration"/>
    <property type="evidence" value="ECO:0007669"/>
    <property type="project" value="TreeGrafter"/>
</dbReference>
<dbReference type="GO" id="GO:0051539">
    <property type="term" value="F:4 iron, 4 sulfur cluster binding"/>
    <property type="evidence" value="ECO:0007669"/>
    <property type="project" value="UniProtKB-KW"/>
</dbReference>
<organism evidence="18 19">
    <name type="scientific">Candidatus Lambdaproteobacteria bacterium RIFOXYD2_FULL_50_16</name>
    <dbReference type="NCBI Taxonomy" id="1817772"/>
    <lineage>
        <taxon>Bacteria</taxon>
        <taxon>Pseudomonadati</taxon>
        <taxon>Pseudomonadota</taxon>
        <taxon>Candidatus Lambdaproteobacteria</taxon>
    </lineage>
</organism>
<evidence type="ECO:0000256" key="14">
    <source>
        <dbReference type="ARBA" id="ARBA00048757"/>
    </source>
</evidence>
<evidence type="ECO:0000256" key="7">
    <source>
        <dbReference type="ARBA" id="ARBA00022485"/>
    </source>
</evidence>
<dbReference type="PIRSF" id="PIRSF000310">
    <property type="entry name" value="NiFe_hyd_ssu"/>
    <property type="match status" value="1"/>
</dbReference>
<dbReference type="GO" id="GO:0044569">
    <property type="term" value="C:[Ni-Fe] hydrogenase complex"/>
    <property type="evidence" value="ECO:0007669"/>
    <property type="project" value="TreeGrafter"/>
</dbReference>
<comment type="similarity">
    <text evidence="4">Belongs to the [NiFe]/[NiFeSe] hydrogenase small subunit family.</text>
</comment>
<feature type="domain" description="NADH:ubiquinone oxidoreductase-like 20kDa subunit" evidence="16">
    <location>
        <begin position="12"/>
        <end position="170"/>
    </location>
</feature>
<dbReference type="GO" id="GO:0046872">
    <property type="term" value="F:metal ion binding"/>
    <property type="evidence" value="ECO:0007669"/>
    <property type="project" value="UniProtKB-KW"/>
</dbReference>
<dbReference type="InterPro" id="IPR027394">
    <property type="entry name" value="Cytochrome-c3_hydrogenase_C"/>
</dbReference>
<evidence type="ECO:0000256" key="13">
    <source>
        <dbReference type="ARBA" id="ARBA00023291"/>
    </source>
</evidence>
<evidence type="ECO:0000256" key="4">
    <source>
        <dbReference type="ARBA" id="ARBA00006605"/>
    </source>
</evidence>
<evidence type="ECO:0000256" key="8">
    <source>
        <dbReference type="ARBA" id="ARBA00022723"/>
    </source>
</evidence>
<evidence type="ECO:0000256" key="9">
    <source>
        <dbReference type="ARBA" id="ARBA00022729"/>
    </source>
</evidence>
<feature type="binding site" evidence="15">
    <location>
        <position position="12"/>
    </location>
    <ligand>
        <name>[4Fe-4S] cluster</name>
        <dbReference type="ChEBI" id="CHEBI:49883"/>
        <label>1</label>
    </ligand>
</feature>
<comment type="cofactor">
    <cofactor evidence="1">
        <name>[3Fe-4S] cluster</name>
        <dbReference type="ChEBI" id="CHEBI:21137"/>
    </cofactor>
</comment>
<dbReference type="GO" id="GO:0033748">
    <property type="term" value="F:hydrogenase (acceptor) activity"/>
    <property type="evidence" value="ECO:0007669"/>
    <property type="project" value="UniProtKB-EC"/>
</dbReference>
<evidence type="ECO:0000259" key="16">
    <source>
        <dbReference type="Pfam" id="PF01058"/>
    </source>
</evidence>
<sequence>MANLLWLQSGGCGGCSQALLLQPRLLERLETLGINLLWHPVLAPKEEDSFWPLIDQILEGSVALDMLCIEGSALLASGGLVHRLSGRNGHMAGLLRQLSGLAQEVLAIGSCTAFGGMSALGANPAGAVGLQYDNGRLGGFLGGDFRTQSGRPVINIAGCAIHPGWLADSLSLLSQGNLVLDEWARPAFYTEGLVHHGCPRNEFYEYKASAPEPNDLGCLMENFGCKATQARGDCNIRLWPGGGSCLRGGFSCINCTAPGFQNPGHPFLETPKVAGLPSTLPTDMPKAWFVALSALAKAATPERVRVNATSPKILVPPNKRAESKK</sequence>
<keyword evidence="10" id="KW-0560">Oxidoreductase</keyword>
<dbReference type="GO" id="GO:0009375">
    <property type="term" value="C:ferredoxin hydrogenase complex"/>
    <property type="evidence" value="ECO:0007669"/>
    <property type="project" value="InterPro"/>
</dbReference>
<dbReference type="Gene3D" id="4.10.480.10">
    <property type="entry name" value="Cytochrome-c3 hydrogenase, C-terminal domain"/>
    <property type="match status" value="1"/>
</dbReference>
<proteinExistence type="inferred from homology"/>
<keyword evidence="13 15" id="KW-0003">3Fe-4S</keyword>
<dbReference type="Gene3D" id="3.40.50.700">
    <property type="entry name" value="NADH:ubiquinone oxidoreductase-like, 20kDa subunit"/>
    <property type="match status" value="1"/>
</dbReference>
<dbReference type="Pfam" id="PF14720">
    <property type="entry name" value="NiFe_hyd_SSU_C"/>
    <property type="match status" value="1"/>
</dbReference>
<comment type="subcellular location">
    <subcellularLocation>
        <location evidence="3">Cell envelope</location>
    </subcellularLocation>
</comment>
<dbReference type="PANTHER" id="PTHR30013:SF5">
    <property type="entry name" value="HYDROGENASE SMALL SUBUNIT"/>
    <property type="match status" value="1"/>
</dbReference>
<keyword evidence="12 15" id="KW-0411">Iron-sulfur</keyword>
<comment type="caution">
    <text evidence="18">The sequence shown here is derived from an EMBL/GenBank/DDBJ whole genome shotgun (WGS) entry which is preliminary data.</text>
</comment>
<feature type="binding site" evidence="15">
    <location>
        <position position="225"/>
    </location>
    <ligand>
        <name>[4Fe-4S] cluster</name>
        <dbReference type="ChEBI" id="CHEBI:49883"/>
        <label>2</label>
    </ligand>
</feature>
<feature type="binding site" evidence="15">
    <location>
        <position position="111"/>
    </location>
    <ligand>
        <name>[4Fe-4S] cluster</name>
        <dbReference type="ChEBI" id="CHEBI:49883"/>
        <label>1</label>
    </ligand>
</feature>
<dbReference type="Pfam" id="PF01058">
    <property type="entry name" value="Oxidored_q6"/>
    <property type="match status" value="1"/>
</dbReference>
<dbReference type="Proteomes" id="UP000178449">
    <property type="component" value="Unassembled WGS sequence"/>
</dbReference>
<comment type="subunit">
    <text evidence="5">Heterodimer of a large and a small subunit.</text>
</comment>
<feature type="binding site" evidence="15">
    <location>
        <position position="218"/>
    </location>
    <ligand>
        <name>[4Fe-4S] cluster</name>
        <dbReference type="ChEBI" id="CHEBI:49883"/>
        <label>2</label>
    </ligand>
</feature>
<dbReference type="SUPFAM" id="SSF56770">
    <property type="entry name" value="HydA/Nqo6-like"/>
    <property type="match status" value="1"/>
</dbReference>
<feature type="binding site" evidence="15">
    <location>
        <position position="198"/>
    </location>
    <ligand>
        <name>[4Fe-4S] cluster</name>
        <dbReference type="ChEBI" id="CHEBI:49883"/>
        <label>2</label>
    </ligand>
</feature>
<dbReference type="InterPro" id="IPR037024">
    <property type="entry name" value="NiFe_Hase_small_N_sf"/>
</dbReference>
<keyword evidence="7 15" id="KW-0004">4Fe-4S</keyword>
<feature type="binding site" evidence="15">
    <location>
        <position position="159"/>
    </location>
    <ligand>
        <name>[4Fe-4S] cluster</name>
        <dbReference type="ChEBI" id="CHEBI:49883"/>
        <label>1</label>
    </ligand>
</feature>
<dbReference type="PANTHER" id="PTHR30013">
    <property type="entry name" value="NIFE / NIFESE HYDROGENASE SMALL SUBUNIT FAMILY MEMBER"/>
    <property type="match status" value="1"/>
</dbReference>
<protein>
    <recommendedName>
        <fullName evidence="6">hydrogenase (acceptor)</fullName>
        <ecNumber evidence="6">1.12.99.6</ecNumber>
    </recommendedName>
</protein>
<evidence type="ECO:0000256" key="3">
    <source>
        <dbReference type="ARBA" id="ARBA00004196"/>
    </source>
</evidence>
<evidence type="ECO:0000256" key="5">
    <source>
        <dbReference type="ARBA" id="ARBA00011771"/>
    </source>
</evidence>
<dbReference type="STRING" id="1817772.A2527_14320"/>
<dbReference type="InterPro" id="IPR037148">
    <property type="entry name" value="NiFe-Hase_small_C_sf"/>
</dbReference>
<dbReference type="GO" id="GO:0016020">
    <property type="term" value="C:membrane"/>
    <property type="evidence" value="ECO:0007669"/>
    <property type="project" value="TreeGrafter"/>
</dbReference>
<feature type="binding site" evidence="15">
    <location>
        <position position="252"/>
    </location>
    <ligand>
        <name>[3Fe-4S] cluster</name>
        <dbReference type="ChEBI" id="CHEBI:21137"/>
    </ligand>
</feature>
<reference evidence="18 19" key="1">
    <citation type="journal article" date="2016" name="Nat. Commun.">
        <title>Thousands of microbial genomes shed light on interconnected biogeochemical processes in an aquifer system.</title>
        <authorList>
            <person name="Anantharaman K."/>
            <person name="Brown C.T."/>
            <person name="Hug L.A."/>
            <person name="Sharon I."/>
            <person name="Castelle C.J."/>
            <person name="Probst A.J."/>
            <person name="Thomas B.C."/>
            <person name="Singh A."/>
            <person name="Wilkins M.J."/>
            <person name="Karaoz U."/>
            <person name="Brodie E.L."/>
            <person name="Williams K.H."/>
            <person name="Hubbard S.S."/>
            <person name="Banfield J.F."/>
        </authorList>
    </citation>
    <scope>NUCLEOTIDE SEQUENCE [LARGE SCALE GENOMIC DNA]</scope>
</reference>
<gene>
    <name evidence="18" type="ORF">A2527_14320</name>
</gene>
<evidence type="ECO:0000259" key="17">
    <source>
        <dbReference type="Pfam" id="PF14720"/>
    </source>
</evidence>
<comment type="catalytic activity">
    <reaction evidence="14">
        <text>H2 + A = AH2</text>
        <dbReference type="Rhea" id="RHEA:12116"/>
        <dbReference type="ChEBI" id="CHEBI:13193"/>
        <dbReference type="ChEBI" id="CHEBI:17499"/>
        <dbReference type="ChEBI" id="CHEBI:18276"/>
        <dbReference type="EC" id="1.12.99.6"/>
    </reaction>
</comment>
<dbReference type="InterPro" id="IPR001821">
    <property type="entry name" value="NiFe_hydrogenase_ssu"/>
</dbReference>
<comment type="cofactor">
    <cofactor evidence="2">
        <name>[4Fe-4S] cluster</name>
        <dbReference type="ChEBI" id="CHEBI:49883"/>
    </cofactor>
</comment>
<evidence type="ECO:0000313" key="18">
    <source>
        <dbReference type="EMBL" id="OGG93097.1"/>
    </source>
</evidence>
<feature type="domain" description="Cytochrome-c3 hydrogenase C-terminal" evidence="17">
    <location>
        <begin position="193"/>
        <end position="267"/>
    </location>
</feature>
<evidence type="ECO:0000256" key="1">
    <source>
        <dbReference type="ARBA" id="ARBA00001927"/>
    </source>
</evidence>